<evidence type="ECO:0008006" key="5">
    <source>
        <dbReference type="Google" id="ProtNLM"/>
    </source>
</evidence>
<proteinExistence type="predicted"/>
<evidence type="ECO:0000313" key="2">
    <source>
        <dbReference type="EMBL" id="KRG19173.1"/>
    </source>
</evidence>
<comment type="caution">
    <text evidence="2">The sequence shown here is derived from an EMBL/GenBank/DDBJ whole genome shotgun (WGS) entry which is preliminary data.</text>
</comment>
<evidence type="ECO:0000313" key="4">
    <source>
        <dbReference type="Proteomes" id="UP000051497"/>
    </source>
</evidence>
<evidence type="ECO:0000313" key="3">
    <source>
        <dbReference type="EMBL" id="MCS5712888.1"/>
    </source>
</evidence>
<dbReference type="Pfam" id="PF20098">
    <property type="entry name" value="DUF6488"/>
    <property type="match status" value="1"/>
</dbReference>
<keyword evidence="4" id="KW-1185">Reference proteome</keyword>
<dbReference type="InterPro" id="IPR045503">
    <property type="entry name" value="DUF6488"/>
</dbReference>
<reference evidence="3" key="2">
    <citation type="journal article" date="2016" name="Genome Announc.">
        <title>Draft Genome Sequences of Two Novel Amoeba-Resistant Intranuclear Bacteria, 'Candidatus Berkiella cookevillensis' and 'Candidatus Berkiella aquae'.</title>
        <authorList>
            <person name="Mehari Y.T."/>
            <person name="Arivett B.A."/>
            <person name="Farone A.L."/>
            <person name="Gunderson J.H."/>
            <person name="Farone M.B."/>
        </authorList>
    </citation>
    <scope>NUCLEOTIDE SEQUENCE</scope>
    <source>
        <strain evidence="3">HT99</strain>
    </source>
</reference>
<protein>
    <recommendedName>
        <fullName evidence="5">PepSY domain-containing protein</fullName>
    </recommendedName>
</protein>
<name>A0A0Q9YFA3_9GAMM</name>
<organism evidence="2">
    <name type="scientific">Candidatus Berkiella aquae</name>
    <dbReference type="NCBI Taxonomy" id="295108"/>
    <lineage>
        <taxon>Bacteria</taxon>
        <taxon>Pseudomonadati</taxon>
        <taxon>Pseudomonadota</taxon>
        <taxon>Gammaproteobacteria</taxon>
        <taxon>Candidatus Berkiellales</taxon>
        <taxon>Candidatus Berkiellaceae</taxon>
        <taxon>Candidatus Berkiella</taxon>
    </lineage>
</organism>
<keyword evidence="1" id="KW-0732">Signal</keyword>
<gene>
    <name evidence="3" type="ORF">HT99x_015720</name>
    <name evidence="2" type="ORF">HT99x_02832</name>
</gene>
<dbReference type="Proteomes" id="UP000051497">
    <property type="component" value="Unassembled WGS sequence"/>
</dbReference>
<feature type="signal peptide" evidence="1">
    <location>
        <begin position="1"/>
        <end position="29"/>
    </location>
</feature>
<reference evidence="3" key="3">
    <citation type="submission" date="2021-06" db="EMBL/GenBank/DDBJ databases">
        <title>Genomic Description and Analysis of Intracellular Bacteria, Candidatus Berkiella cookevillensis and Candidatus Berkiella aquae.</title>
        <authorList>
            <person name="Kidane D.T."/>
            <person name="Mehari Y.T."/>
            <person name="Rice F.C."/>
            <person name="Arivett B.A."/>
            <person name="Farone A.L."/>
            <person name="Berk S.G."/>
            <person name="Farone M.B."/>
        </authorList>
    </citation>
    <scope>NUCLEOTIDE SEQUENCE</scope>
    <source>
        <strain evidence="3">HT99</strain>
    </source>
</reference>
<evidence type="ECO:0000256" key="1">
    <source>
        <dbReference type="SAM" id="SignalP"/>
    </source>
</evidence>
<dbReference type="RefSeq" id="WP_075067431.1">
    <property type="nucleotide sequence ID" value="NZ_LKAJ02000003.1"/>
</dbReference>
<reference evidence="2" key="1">
    <citation type="submission" date="2015-09" db="EMBL/GenBank/DDBJ databases">
        <title>Draft Genome Sequences of Two Novel Amoeba-resistant Intranuclear Bacteria, Candidatus Berkiella cookevillensis and Candidatus Berkiella aquae.</title>
        <authorList>
            <person name="Mehari Y.T."/>
            <person name="Arivett B.A."/>
            <person name="Farone A.L."/>
            <person name="Gunderson J.H."/>
            <person name="Farone M.B."/>
        </authorList>
    </citation>
    <scope>NUCLEOTIDE SEQUENCE [LARGE SCALE GENOMIC DNA]</scope>
    <source>
        <strain evidence="2">HT99</strain>
    </source>
</reference>
<dbReference type="EMBL" id="LKAJ01000017">
    <property type="protein sequence ID" value="KRG19173.1"/>
    <property type="molecule type" value="Genomic_DNA"/>
</dbReference>
<feature type="chain" id="PRO_5043129617" description="PepSY domain-containing protein" evidence="1">
    <location>
        <begin position="30"/>
        <end position="115"/>
    </location>
</feature>
<dbReference type="AlphaFoldDB" id="A0A0Q9YFA3"/>
<sequence length="115" mass="13252">MKYGYLTIRSMIFSFLTLFLCQYSISAHAHESHAHPLEKQEIIDKANKVIEMAIDQKKLEPTWKDAKMVEAKVLEEKGGQWLVQYNNPSVNAENKNLFIFFSLDGKYAAMNHTGK</sequence>
<dbReference type="EMBL" id="LKAJ02000003">
    <property type="protein sequence ID" value="MCS5712888.1"/>
    <property type="molecule type" value="Genomic_DNA"/>
</dbReference>
<dbReference type="OrthoDB" id="5616427at2"/>
<accession>A0A0Q9YFA3</accession>
<dbReference type="STRING" id="295108.HT99x_02832"/>